<sequence>MVVYWDTFNCLSNPEVVDFKKCNIIGPQQSLISVEVKYNRDFAQFNGTFILRLPRPPANEFHKIMDINFSMCQFYKSAKRNKFLNIAYKSMLKDSNLPSKCPQPKGLYYFRNMDIGANVPLFLPKTAFKVEINFYQPNLSVLNISLSGLL</sequence>
<reference evidence="1" key="1">
    <citation type="journal article" date="2021" name="Mol. Ecol. Resour.">
        <title>Phylogenomic analyses of the genus Drosophila reveals genomic signals of climate adaptation.</title>
        <authorList>
            <person name="Li F."/>
            <person name="Rane R.V."/>
            <person name="Luria V."/>
            <person name="Xiong Z."/>
            <person name="Chen J."/>
            <person name="Li Z."/>
            <person name="Catullo R.A."/>
            <person name="Griffin P.C."/>
            <person name="Schiffer M."/>
            <person name="Pearce S."/>
            <person name="Lee S.F."/>
            <person name="McElroy K."/>
            <person name="Stocker A."/>
            <person name="Shirriffs J."/>
            <person name="Cockerell F."/>
            <person name="Coppin C."/>
            <person name="Sgro C.M."/>
            <person name="Karger A."/>
            <person name="Cain J.W."/>
            <person name="Weber J.A."/>
            <person name="Santpere G."/>
            <person name="Kirschner M.W."/>
            <person name="Hoffmann A.A."/>
            <person name="Oakeshott J.G."/>
            <person name="Zhang G."/>
        </authorList>
    </citation>
    <scope>NUCLEOTIDE SEQUENCE</scope>
    <source>
        <strain evidence="1">BGI-SZ-2011g</strain>
    </source>
</reference>
<comment type="caution">
    <text evidence="1">The sequence shown here is derived from an EMBL/GenBank/DDBJ whole genome shotgun (WGS) entry which is preliminary data.</text>
</comment>
<evidence type="ECO:0000313" key="2">
    <source>
        <dbReference type="Proteomes" id="UP001200034"/>
    </source>
</evidence>
<protein>
    <submittedName>
        <fullName evidence="1">Uncharacterized protein</fullName>
    </submittedName>
</protein>
<dbReference type="InterPro" id="IPR010512">
    <property type="entry name" value="DUF1091"/>
</dbReference>
<proteinExistence type="predicted"/>
<dbReference type="PANTHER" id="PTHR20898:SF0">
    <property type="entry name" value="DAEDALUS ON 3-RELATED"/>
    <property type="match status" value="1"/>
</dbReference>
<dbReference type="Proteomes" id="UP001200034">
    <property type="component" value="Unassembled WGS sequence"/>
</dbReference>
<evidence type="ECO:0000313" key="1">
    <source>
        <dbReference type="EMBL" id="KAH8372177.1"/>
    </source>
</evidence>
<gene>
    <name evidence="1" type="ORF">KR093_010448</name>
</gene>
<feature type="non-terminal residue" evidence="1">
    <location>
        <position position="150"/>
    </location>
</feature>
<name>A0AAD4K1Z0_9MUSC</name>
<organism evidence="1 2">
    <name type="scientific">Drosophila rubida</name>
    <dbReference type="NCBI Taxonomy" id="30044"/>
    <lineage>
        <taxon>Eukaryota</taxon>
        <taxon>Metazoa</taxon>
        <taxon>Ecdysozoa</taxon>
        <taxon>Arthropoda</taxon>
        <taxon>Hexapoda</taxon>
        <taxon>Insecta</taxon>
        <taxon>Pterygota</taxon>
        <taxon>Neoptera</taxon>
        <taxon>Endopterygota</taxon>
        <taxon>Diptera</taxon>
        <taxon>Brachycera</taxon>
        <taxon>Muscomorpha</taxon>
        <taxon>Ephydroidea</taxon>
        <taxon>Drosophilidae</taxon>
        <taxon>Drosophila</taxon>
    </lineage>
</organism>
<dbReference type="EMBL" id="JAJJHW010002585">
    <property type="protein sequence ID" value="KAH8372177.1"/>
    <property type="molecule type" value="Genomic_DNA"/>
</dbReference>
<dbReference type="SMART" id="SM00697">
    <property type="entry name" value="DM8"/>
    <property type="match status" value="1"/>
</dbReference>
<dbReference type="Pfam" id="PF06477">
    <property type="entry name" value="DUF1091"/>
    <property type="match status" value="1"/>
</dbReference>
<dbReference type="AlphaFoldDB" id="A0AAD4K1Z0"/>
<keyword evidence="2" id="KW-1185">Reference proteome</keyword>
<accession>A0AAD4K1Z0</accession>
<dbReference type="PANTHER" id="PTHR20898">
    <property type="entry name" value="DAEDALUS ON 3-RELATED-RELATED"/>
    <property type="match status" value="1"/>
</dbReference>